<dbReference type="AlphaFoldDB" id="A0A6S6S485"/>
<protein>
    <submittedName>
        <fullName evidence="1">Uncharacterized protein</fullName>
    </submittedName>
</protein>
<organism evidence="1">
    <name type="scientific">uncultured Aureispira sp</name>
    <dbReference type="NCBI Taxonomy" id="1331704"/>
    <lineage>
        <taxon>Bacteria</taxon>
        <taxon>Pseudomonadati</taxon>
        <taxon>Bacteroidota</taxon>
        <taxon>Saprospiria</taxon>
        <taxon>Saprospirales</taxon>
        <taxon>Saprospiraceae</taxon>
        <taxon>Aureispira</taxon>
        <taxon>environmental samples</taxon>
    </lineage>
</organism>
<name>A0A6S6S485_9BACT</name>
<gene>
    <name evidence="1" type="ORF">HELGO_WM30078</name>
</gene>
<reference evidence="1" key="1">
    <citation type="submission" date="2020-01" db="EMBL/GenBank/DDBJ databases">
        <authorList>
            <person name="Meier V. D."/>
            <person name="Meier V D."/>
        </authorList>
    </citation>
    <scope>NUCLEOTIDE SEQUENCE</scope>
    <source>
        <strain evidence="1">HLG_WM_MAG_10</strain>
    </source>
</reference>
<proteinExistence type="predicted"/>
<accession>A0A6S6S485</accession>
<sequence>MKKLLLTWVILFLAIGLGWAQTENTWVQNFTLEEDCYFAVFALNGPATVQTWEEPTVQIVYTLRTKNANETVNNHQIEMKFYEEERVMIFEVPNEEKEDLINAKMVEDFLEVQIFVPNDIKYHIVPTNLHPLM</sequence>
<evidence type="ECO:0000313" key="1">
    <source>
        <dbReference type="EMBL" id="CAA6800184.1"/>
    </source>
</evidence>
<dbReference type="EMBL" id="CACVAQ010000051">
    <property type="protein sequence ID" value="CAA6800184.1"/>
    <property type="molecule type" value="Genomic_DNA"/>
</dbReference>